<reference evidence="1 2" key="1">
    <citation type="submission" date="2020-05" db="EMBL/GenBank/DDBJ databases">
        <authorList>
            <person name="Casaregola S."/>
            <person name="Devillers H."/>
            <person name="Grondin C."/>
        </authorList>
    </citation>
    <scope>NUCLEOTIDE SEQUENCE [LARGE SCALE GENOMIC DNA]</scope>
    <source>
        <strain evidence="1 2">CLIB 1767</strain>
    </source>
</reference>
<keyword evidence="2" id="KW-1185">Reference proteome</keyword>
<comment type="caution">
    <text evidence="1">The sequence shown here is derived from an EMBL/GenBank/DDBJ whole genome shotgun (WGS) entry which is preliminary data.</text>
</comment>
<dbReference type="RefSeq" id="XP_041403889.1">
    <property type="nucleotide sequence ID" value="XM_041547955.1"/>
</dbReference>
<dbReference type="GeneID" id="64854958"/>
<dbReference type="OrthoDB" id="4064185at2759"/>
<organism evidence="1 2">
    <name type="scientific">Maudiozyma barnettii</name>
    <dbReference type="NCBI Taxonomy" id="61262"/>
    <lineage>
        <taxon>Eukaryota</taxon>
        <taxon>Fungi</taxon>
        <taxon>Dikarya</taxon>
        <taxon>Ascomycota</taxon>
        <taxon>Saccharomycotina</taxon>
        <taxon>Saccharomycetes</taxon>
        <taxon>Saccharomycetales</taxon>
        <taxon>Saccharomycetaceae</taxon>
        <taxon>Maudiozyma</taxon>
    </lineage>
</organism>
<dbReference type="EMBL" id="CAEFZW010000001">
    <property type="protein sequence ID" value="CAB4251850.1"/>
    <property type="molecule type" value="Genomic_DNA"/>
</dbReference>
<accession>A0A8H2VAJ6</accession>
<evidence type="ECO:0000313" key="2">
    <source>
        <dbReference type="Proteomes" id="UP000644660"/>
    </source>
</evidence>
<sequence length="648" mass="75961">MYLRPFFQHASTIKYMNCRFYSFSYNRLYSQTTTKGQSLVNNITDIINNDKILNGHNNYMIQEYWKYRLEILSSFTIVPVNKENLSELSLVHNIPFHNFIQFIQKHKQNSSVSRGLYRREIIYNLGDTKLISEIIRQLSPYPYDPNSSQADIFMWCLNDAINSQDFTMLIDLYILYYKLYPESQLDTKLASKLLSTISFNNPKINNVLLENYIQLEKLFQSHEEKLPLTNFQFYTLNIMAQSLKNTPLLEKEVKRQLMNATLESSSLNGDKQNQLNIAYSLLKSDGKLNNPAGVLAVWSQIKNRCNPITQHDPRVIFHIFKIFNKNTAYNAECRKLLEELPPTYICNNPLLLPEVLRYISRTSSLQLAQTIIHNMRSFSSQSVQVLLWNSKDYLSSLFGMQLRFQDYKNSNQTMKRIEELYGSLSTHEYMSITQQLLQNKSNETILQAIKLLDSIPVHKRLPLYPMIIDKLLEWNKNKGSKLNENIFPLINEFLMKIHRVDYKHELPLWEYISAIYMKYLVGEASLSKNRTKCNNLDLAKYIYLKSSRKIDGKICSYNPWSVQNPMDIRIKITKRNRLVILRTIADRSLGLKRNDIYMWCCSVLNSLGVLLSELKTDRDIRMESRNESKETIVSNPLSVNLNKSEDQQ</sequence>
<evidence type="ECO:0000313" key="1">
    <source>
        <dbReference type="EMBL" id="CAB4251850.1"/>
    </source>
</evidence>
<dbReference type="Proteomes" id="UP000644660">
    <property type="component" value="Unassembled WGS sequence"/>
</dbReference>
<dbReference type="AlphaFoldDB" id="A0A8H2VAJ6"/>
<proteinExistence type="predicted"/>
<protein>
    <submittedName>
        <fullName evidence="1">Similar to Saccharomyces cerevisiae YJL209W CBP1 Mitochondrial protein that interacts with the 5'-untranslated region of the COB mRNA and has a role in its stability and translation</fullName>
    </submittedName>
</protein>
<name>A0A8H2VAJ6_9SACH</name>
<gene>
    <name evidence="1" type="ORF">KABA2_01S00220</name>
</gene>